<evidence type="ECO:0000313" key="2">
    <source>
        <dbReference type="Proteomes" id="UP001239111"/>
    </source>
</evidence>
<gene>
    <name evidence="1" type="ORF">QAD02_010751</name>
</gene>
<accession>A0ACC2NUN4</accession>
<name>A0ACC2NUN4_9HYME</name>
<dbReference type="EMBL" id="CM056742">
    <property type="protein sequence ID" value="KAJ8674965.1"/>
    <property type="molecule type" value="Genomic_DNA"/>
</dbReference>
<proteinExistence type="predicted"/>
<comment type="caution">
    <text evidence="1">The sequence shown here is derived from an EMBL/GenBank/DDBJ whole genome shotgun (WGS) entry which is preliminary data.</text>
</comment>
<dbReference type="Proteomes" id="UP001239111">
    <property type="component" value="Chromosome 2"/>
</dbReference>
<organism evidence="1 2">
    <name type="scientific">Eretmocerus hayati</name>
    <dbReference type="NCBI Taxonomy" id="131215"/>
    <lineage>
        <taxon>Eukaryota</taxon>
        <taxon>Metazoa</taxon>
        <taxon>Ecdysozoa</taxon>
        <taxon>Arthropoda</taxon>
        <taxon>Hexapoda</taxon>
        <taxon>Insecta</taxon>
        <taxon>Pterygota</taxon>
        <taxon>Neoptera</taxon>
        <taxon>Endopterygota</taxon>
        <taxon>Hymenoptera</taxon>
        <taxon>Apocrita</taxon>
        <taxon>Proctotrupomorpha</taxon>
        <taxon>Chalcidoidea</taxon>
        <taxon>Aphelinidae</taxon>
        <taxon>Aphelininae</taxon>
        <taxon>Eretmocerus</taxon>
    </lineage>
</organism>
<sequence>MASCESSSINHLNVNYDEQYKGFIVDKNKVDLILANTLICGSLDFCKISFIDGILRDSVSPFNFSENFYAAALKEPNVKFVGFPAANDSLDESFFALCSNDNDTEKQQILYINGKAKKESTPLSDQDVTLGHVLSTSNAYNFFSWCQVNNKKSAMRCFQYNWENDKLLQNSFELGGWIPNVAITNLSGGGYRLLITLCINLKSVGLCKSFYMPVINSVGGSIKPFSKLKMHVLNLPCESKIPPQIKTSIVDLENEFCAYFTCKNADKNYFLNRCFSKDE</sequence>
<keyword evidence="2" id="KW-1185">Reference proteome</keyword>
<reference evidence="1" key="1">
    <citation type="submission" date="2023-04" db="EMBL/GenBank/DDBJ databases">
        <title>A chromosome-level genome assembly of the parasitoid wasp Eretmocerus hayati.</title>
        <authorList>
            <person name="Zhong Y."/>
            <person name="Liu S."/>
            <person name="Liu Y."/>
        </authorList>
    </citation>
    <scope>NUCLEOTIDE SEQUENCE</scope>
    <source>
        <strain evidence="1">ZJU_SS_LIU_2023</strain>
    </source>
</reference>
<evidence type="ECO:0000313" key="1">
    <source>
        <dbReference type="EMBL" id="KAJ8674965.1"/>
    </source>
</evidence>
<protein>
    <submittedName>
        <fullName evidence="1">Uncharacterized protein</fullName>
    </submittedName>
</protein>